<keyword evidence="3" id="KW-1185">Reference proteome</keyword>
<dbReference type="PROSITE" id="PS51257">
    <property type="entry name" value="PROKAR_LIPOPROTEIN"/>
    <property type="match status" value="1"/>
</dbReference>
<dbReference type="KEGG" id="cmag:CBW24_13050"/>
<dbReference type="OrthoDB" id="7691501at2"/>
<dbReference type="EMBL" id="CP021404">
    <property type="protein sequence ID" value="ATI42835.1"/>
    <property type="molecule type" value="Genomic_DNA"/>
</dbReference>
<evidence type="ECO:0000313" key="3">
    <source>
        <dbReference type="Proteomes" id="UP000219050"/>
    </source>
</evidence>
<evidence type="ECO:0008006" key="4">
    <source>
        <dbReference type="Google" id="ProtNLM"/>
    </source>
</evidence>
<name>A0A291M289_9RHOB</name>
<evidence type="ECO:0000313" key="2">
    <source>
        <dbReference type="EMBL" id="ATI42835.1"/>
    </source>
</evidence>
<dbReference type="AlphaFoldDB" id="A0A291M289"/>
<accession>A0A291M289</accession>
<proteinExistence type="predicted"/>
<feature type="signal peptide" evidence="1">
    <location>
        <begin position="1"/>
        <end position="18"/>
    </location>
</feature>
<keyword evidence="1" id="KW-0732">Signal</keyword>
<reference evidence="2 3" key="1">
    <citation type="submission" date="2017-05" db="EMBL/GenBank/DDBJ databases">
        <title>Comparative genomic and metabolic analysis of manganese-oxidizing mechanisms in Celeribater manganoxidans DY25T: its adaption to the environment of polymetallic nodule.</title>
        <authorList>
            <person name="Wang X."/>
        </authorList>
    </citation>
    <scope>NUCLEOTIDE SEQUENCE [LARGE SCALE GENOMIC DNA]</scope>
    <source>
        <strain evidence="2 3">DY25</strain>
    </source>
</reference>
<sequence length="95" mass="9906">MRARALLISALAVSTTLAACGPVSPRRAAEQCEERARAAQGVQGRVGVGIGSRGVSSDLELSVTSDALRGRDPYVVYDQCVRAKTGQGPIRPLAL</sequence>
<evidence type="ECO:0000256" key="1">
    <source>
        <dbReference type="SAM" id="SignalP"/>
    </source>
</evidence>
<dbReference type="Proteomes" id="UP000219050">
    <property type="component" value="Chromosome"/>
</dbReference>
<organism evidence="2 3">
    <name type="scientific">Pacificitalea manganoxidans</name>
    <dbReference type="NCBI Taxonomy" id="1411902"/>
    <lineage>
        <taxon>Bacteria</taxon>
        <taxon>Pseudomonadati</taxon>
        <taxon>Pseudomonadota</taxon>
        <taxon>Alphaproteobacteria</taxon>
        <taxon>Rhodobacterales</taxon>
        <taxon>Paracoccaceae</taxon>
        <taxon>Pacificitalea</taxon>
    </lineage>
</organism>
<feature type="chain" id="PRO_5013398787" description="Lipoprotein" evidence="1">
    <location>
        <begin position="19"/>
        <end position="95"/>
    </location>
</feature>
<dbReference type="RefSeq" id="WP_088663504.1">
    <property type="nucleotide sequence ID" value="NZ_CP021404.1"/>
</dbReference>
<gene>
    <name evidence="2" type="ORF">CBW24_13050</name>
</gene>
<protein>
    <recommendedName>
        <fullName evidence="4">Lipoprotein</fullName>
    </recommendedName>
</protein>